<name>A0ABV9U9R6_9ACTN</name>
<evidence type="ECO:0000313" key="1">
    <source>
        <dbReference type="EMBL" id="MFC4912330.1"/>
    </source>
</evidence>
<keyword evidence="1" id="KW-0489">Methyltransferase</keyword>
<dbReference type="InterPro" id="IPR029063">
    <property type="entry name" value="SAM-dependent_MTases_sf"/>
</dbReference>
<dbReference type="RefSeq" id="WP_378262140.1">
    <property type="nucleotide sequence ID" value="NZ_JBHSIT010000012.1"/>
</dbReference>
<dbReference type="Proteomes" id="UP001595872">
    <property type="component" value="Unassembled WGS sequence"/>
</dbReference>
<keyword evidence="1" id="KW-0808">Transferase</keyword>
<dbReference type="GO" id="GO:0032259">
    <property type="term" value="P:methylation"/>
    <property type="evidence" value="ECO:0007669"/>
    <property type="project" value="UniProtKB-KW"/>
</dbReference>
<organism evidence="1 2">
    <name type="scientific">Actinomadura gamaensis</name>
    <dbReference type="NCBI Taxonomy" id="1763541"/>
    <lineage>
        <taxon>Bacteria</taxon>
        <taxon>Bacillati</taxon>
        <taxon>Actinomycetota</taxon>
        <taxon>Actinomycetes</taxon>
        <taxon>Streptosporangiales</taxon>
        <taxon>Thermomonosporaceae</taxon>
        <taxon>Actinomadura</taxon>
    </lineage>
</organism>
<accession>A0ABV9U9R6</accession>
<sequence>MIGELYERALSDDAQAFGSTSCVALDERAPVSFQIEDESGGRRPLPVRDWLRLRPGDEGMLARSTGPVLDVGSGPGRLTVALTERGVLALGIDIAPTAVAMTVAAGGPALVGDVFAQVPGSGLWQTILLADGNIGIGGDPSALLRRLAQLLAPEGRILAEVNAPGVPSRREHVRLRHGETVGPWFPWAQVAADDLPQCGLTVSERWEEATRCFVALTA</sequence>
<evidence type="ECO:0000313" key="2">
    <source>
        <dbReference type="Proteomes" id="UP001595872"/>
    </source>
</evidence>
<dbReference type="EMBL" id="JBHSIT010000012">
    <property type="protein sequence ID" value="MFC4912330.1"/>
    <property type="molecule type" value="Genomic_DNA"/>
</dbReference>
<dbReference type="GO" id="GO:0008168">
    <property type="term" value="F:methyltransferase activity"/>
    <property type="evidence" value="ECO:0007669"/>
    <property type="project" value="UniProtKB-KW"/>
</dbReference>
<dbReference type="SUPFAM" id="SSF53335">
    <property type="entry name" value="S-adenosyl-L-methionine-dependent methyltransferases"/>
    <property type="match status" value="1"/>
</dbReference>
<dbReference type="Gene3D" id="3.40.50.150">
    <property type="entry name" value="Vaccinia Virus protein VP39"/>
    <property type="match status" value="1"/>
</dbReference>
<proteinExistence type="predicted"/>
<protein>
    <submittedName>
        <fullName evidence="1">Methyltransferase domain-containing protein</fullName>
    </submittedName>
</protein>
<keyword evidence="2" id="KW-1185">Reference proteome</keyword>
<comment type="caution">
    <text evidence="1">The sequence shown here is derived from an EMBL/GenBank/DDBJ whole genome shotgun (WGS) entry which is preliminary data.</text>
</comment>
<reference evidence="2" key="1">
    <citation type="journal article" date="2019" name="Int. J. Syst. Evol. Microbiol.">
        <title>The Global Catalogue of Microorganisms (GCM) 10K type strain sequencing project: providing services to taxonomists for standard genome sequencing and annotation.</title>
        <authorList>
            <consortium name="The Broad Institute Genomics Platform"/>
            <consortium name="The Broad Institute Genome Sequencing Center for Infectious Disease"/>
            <person name="Wu L."/>
            <person name="Ma J."/>
        </authorList>
    </citation>
    <scope>NUCLEOTIDE SEQUENCE [LARGE SCALE GENOMIC DNA]</scope>
    <source>
        <strain evidence="2">KLKA75</strain>
    </source>
</reference>
<dbReference type="Pfam" id="PF13489">
    <property type="entry name" value="Methyltransf_23"/>
    <property type="match status" value="1"/>
</dbReference>
<gene>
    <name evidence="1" type="ORF">ACFPCY_33870</name>
</gene>